<reference evidence="2" key="1">
    <citation type="journal article" date="2019" name="Int. J. Syst. Evol. Microbiol.">
        <title>The Global Catalogue of Microorganisms (GCM) 10K type strain sequencing project: providing services to taxonomists for standard genome sequencing and annotation.</title>
        <authorList>
            <consortium name="The Broad Institute Genomics Platform"/>
            <consortium name="The Broad Institute Genome Sequencing Center for Infectious Disease"/>
            <person name="Wu L."/>
            <person name="Ma J."/>
        </authorList>
    </citation>
    <scope>NUCLEOTIDE SEQUENCE [LARGE SCALE GENOMIC DNA]</scope>
    <source>
        <strain evidence="2">CCUG 56607</strain>
    </source>
</reference>
<proteinExistence type="predicted"/>
<protein>
    <submittedName>
        <fullName evidence="1">Nucleotidyltransferase family protein</fullName>
    </submittedName>
</protein>
<dbReference type="EMBL" id="JBHTKL010000006">
    <property type="protein sequence ID" value="MFD1021003.1"/>
    <property type="molecule type" value="Genomic_DNA"/>
</dbReference>
<accession>A0ABW3L7B4</accession>
<name>A0ABW3L7B4_9BACI</name>
<dbReference type="InterPro" id="IPR009267">
    <property type="entry name" value="NTP_transf_6"/>
</dbReference>
<dbReference type="RefSeq" id="WP_386063671.1">
    <property type="nucleotide sequence ID" value="NZ_JBHTKL010000006.1"/>
</dbReference>
<sequence length="205" mass="23525">MARMKTEKDVLVAVQNDAIMMDILKTVQELDLPDWWVCAGFVRSKIWDVLHNFPQQTALPDVDVIYFDPDRVDEQYEKELEKQLERKMPQLPWSVKNQARMHHLNNVAPYTSSVDGISKFPETATALGVKLDKEDKLILTAPHGLEDVLQMVVKPSPGFEEEPLASIYRKRVKQKNWHSIWHKVTVVNPDKEEGSHAKSGSGKVR</sequence>
<dbReference type="PANTHER" id="PTHR39166:SF1">
    <property type="entry name" value="BLL1166 PROTEIN"/>
    <property type="match status" value="1"/>
</dbReference>
<gene>
    <name evidence="1" type="ORF">ACFQ2J_17575</name>
</gene>
<comment type="caution">
    <text evidence="1">The sequence shown here is derived from an EMBL/GenBank/DDBJ whole genome shotgun (WGS) entry which is preliminary data.</text>
</comment>
<dbReference type="PANTHER" id="PTHR39166">
    <property type="entry name" value="BLL1166 PROTEIN"/>
    <property type="match status" value="1"/>
</dbReference>
<dbReference type="Proteomes" id="UP001596990">
    <property type="component" value="Unassembled WGS sequence"/>
</dbReference>
<organism evidence="1 2">
    <name type="scientific">Thalassobacillus hwangdonensis</name>
    <dbReference type="NCBI Taxonomy" id="546108"/>
    <lineage>
        <taxon>Bacteria</taxon>
        <taxon>Bacillati</taxon>
        <taxon>Bacillota</taxon>
        <taxon>Bacilli</taxon>
        <taxon>Bacillales</taxon>
        <taxon>Bacillaceae</taxon>
        <taxon>Thalassobacillus</taxon>
    </lineage>
</organism>
<evidence type="ECO:0000313" key="2">
    <source>
        <dbReference type="Proteomes" id="UP001596990"/>
    </source>
</evidence>
<dbReference type="Pfam" id="PF06042">
    <property type="entry name" value="NTP_transf_6"/>
    <property type="match status" value="1"/>
</dbReference>
<keyword evidence="2" id="KW-1185">Reference proteome</keyword>
<evidence type="ECO:0000313" key="1">
    <source>
        <dbReference type="EMBL" id="MFD1021003.1"/>
    </source>
</evidence>